<dbReference type="PANTHER" id="PTHR43537">
    <property type="entry name" value="TRANSCRIPTIONAL REGULATOR, GNTR FAMILY"/>
    <property type="match status" value="1"/>
</dbReference>
<protein>
    <submittedName>
        <fullName evidence="5">GntR family transcriptional regulator</fullName>
    </submittedName>
</protein>
<dbReference type="Pfam" id="PF00392">
    <property type="entry name" value="GntR"/>
    <property type="match status" value="1"/>
</dbReference>
<evidence type="ECO:0000313" key="6">
    <source>
        <dbReference type="Proteomes" id="UP000616114"/>
    </source>
</evidence>
<comment type="caution">
    <text evidence="5">The sequence shown here is derived from an EMBL/GenBank/DDBJ whole genome shotgun (WGS) entry which is preliminary data.</text>
</comment>
<sequence length="233" mass="26196">MSRSDHPTIEWGALRLIGTPEHAHGPDRVADALRRTISEGRIPPGAKLPEIRLTEELRVSRHTLRSAFRILAGEGLVERRPNVGVFVLSPTAEDVREIYRVRRIVETGAVRSSEFPAEAISALRDIVAQAAAAREVENTFLMTEANQDFHRTIVAQVRSDMLDALMERILARMRLVFAIMGGDPGFHNDYPRQNAELVELIAAGRRQDAERYLSDYLTRAEGDLLEHFADPPR</sequence>
<dbReference type="InterPro" id="IPR011711">
    <property type="entry name" value="GntR_C"/>
</dbReference>
<dbReference type="SUPFAM" id="SSF46785">
    <property type="entry name" value="Winged helix' DNA-binding domain"/>
    <property type="match status" value="1"/>
</dbReference>
<keyword evidence="1" id="KW-0805">Transcription regulation</keyword>
<dbReference type="InterPro" id="IPR036388">
    <property type="entry name" value="WH-like_DNA-bd_sf"/>
</dbReference>
<gene>
    <name evidence="5" type="ORF">GCM10011333_01430</name>
</gene>
<dbReference type="AlphaFoldDB" id="A0A8J2TV67"/>
<dbReference type="Proteomes" id="UP000616114">
    <property type="component" value="Unassembled WGS sequence"/>
</dbReference>
<dbReference type="PROSITE" id="PS50949">
    <property type="entry name" value="HTH_GNTR"/>
    <property type="match status" value="1"/>
</dbReference>
<name>A0A8J2TV67_9MICO</name>
<keyword evidence="6" id="KW-1185">Reference proteome</keyword>
<dbReference type="Gene3D" id="1.10.10.10">
    <property type="entry name" value="Winged helix-like DNA-binding domain superfamily/Winged helix DNA-binding domain"/>
    <property type="match status" value="1"/>
</dbReference>
<proteinExistence type="predicted"/>
<dbReference type="InterPro" id="IPR036390">
    <property type="entry name" value="WH_DNA-bd_sf"/>
</dbReference>
<dbReference type="EMBL" id="BMFY01000001">
    <property type="protein sequence ID" value="GGA02585.1"/>
    <property type="molecule type" value="Genomic_DNA"/>
</dbReference>
<dbReference type="Gene3D" id="1.20.120.530">
    <property type="entry name" value="GntR ligand-binding domain-like"/>
    <property type="match status" value="1"/>
</dbReference>
<keyword evidence="3" id="KW-0804">Transcription</keyword>
<dbReference type="InterPro" id="IPR008920">
    <property type="entry name" value="TF_FadR/GntR_C"/>
</dbReference>
<keyword evidence="2" id="KW-0238">DNA-binding</keyword>
<dbReference type="GO" id="GO:0003700">
    <property type="term" value="F:DNA-binding transcription factor activity"/>
    <property type="evidence" value="ECO:0007669"/>
    <property type="project" value="InterPro"/>
</dbReference>
<evidence type="ECO:0000256" key="2">
    <source>
        <dbReference type="ARBA" id="ARBA00023125"/>
    </source>
</evidence>
<evidence type="ECO:0000256" key="1">
    <source>
        <dbReference type="ARBA" id="ARBA00023015"/>
    </source>
</evidence>
<dbReference type="CDD" id="cd07377">
    <property type="entry name" value="WHTH_GntR"/>
    <property type="match status" value="1"/>
</dbReference>
<reference evidence="5" key="1">
    <citation type="journal article" date="2014" name="Int. J. Syst. Evol. Microbiol.">
        <title>Complete genome sequence of Corynebacterium casei LMG S-19264T (=DSM 44701T), isolated from a smear-ripened cheese.</title>
        <authorList>
            <consortium name="US DOE Joint Genome Institute (JGI-PGF)"/>
            <person name="Walter F."/>
            <person name="Albersmeier A."/>
            <person name="Kalinowski J."/>
            <person name="Ruckert C."/>
        </authorList>
    </citation>
    <scope>NUCLEOTIDE SEQUENCE</scope>
    <source>
        <strain evidence="5">CGMCC 1.12785</strain>
    </source>
</reference>
<dbReference type="SMART" id="SM00895">
    <property type="entry name" value="FCD"/>
    <property type="match status" value="1"/>
</dbReference>
<dbReference type="PANTHER" id="PTHR43537:SF45">
    <property type="entry name" value="GNTR FAMILY REGULATORY PROTEIN"/>
    <property type="match status" value="1"/>
</dbReference>
<dbReference type="RefSeq" id="WP_188549003.1">
    <property type="nucleotide sequence ID" value="NZ_BMFY01000001.1"/>
</dbReference>
<evidence type="ECO:0000256" key="3">
    <source>
        <dbReference type="ARBA" id="ARBA00023163"/>
    </source>
</evidence>
<dbReference type="Pfam" id="PF07729">
    <property type="entry name" value="FCD"/>
    <property type="match status" value="1"/>
</dbReference>
<evidence type="ECO:0000313" key="5">
    <source>
        <dbReference type="EMBL" id="GGA02585.1"/>
    </source>
</evidence>
<reference evidence="5" key="2">
    <citation type="submission" date="2020-09" db="EMBL/GenBank/DDBJ databases">
        <authorList>
            <person name="Sun Q."/>
            <person name="Zhou Y."/>
        </authorList>
    </citation>
    <scope>NUCLEOTIDE SEQUENCE</scope>
    <source>
        <strain evidence="5">CGMCC 1.12785</strain>
    </source>
</reference>
<dbReference type="GO" id="GO:0003677">
    <property type="term" value="F:DNA binding"/>
    <property type="evidence" value="ECO:0007669"/>
    <property type="project" value="UniProtKB-KW"/>
</dbReference>
<organism evidence="5 6">
    <name type="scientific">Sediminivirga luteola</name>
    <dbReference type="NCBI Taxonomy" id="1774748"/>
    <lineage>
        <taxon>Bacteria</taxon>
        <taxon>Bacillati</taxon>
        <taxon>Actinomycetota</taxon>
        <taxon>Actinomycetes</taxon>
        <taxon>Micrococcales</taxon>
        <taxon>Brevibacteriaceae</taxon>
        <taxon>Sediminivirga</taxon>
    </lineage>
</organism>
<accession>A0A8J2TV67</accession>
<feature type="domain" description="HTH gntR-type" evidence="4">
    <location>
        <begin position="23"/>
        <end position="90"/>
    </location>
</feature>
<dbReference type="SUPFAM" id="SSF48008">
    <property type="entry name" value="GntR ligand-binding domain-like"/>
    <property type="match status" value="1"/>
</dbReference>
<evidence type="ECO:0000259" key="4">
    <source>
        <dbReference type="PROSITE" id="PS50949"/>
    </source>
</evidence>
<dbReference type="InterPro" id="IPR000524">
    <property type="entry name" value="Tscrpt_reg_HTH_GntR"/>
</dbReference>
<dbReference type="SMART" id="SM00345">
    <property type="entry name" value="HTH_GNTR"/>
    <property type="match status" value="1"/>
</dbReference>